<evidence type="ECO:0000259" key="2">
    <source>
        <dbReference type="Pfam" id="PF04149"/>
    </source>
</evidence>
<evidence type="ECO:0000256" key="1">
    <source>
        <dbReference type="SAM" id="MobiDB-lite"/>
    </source>
</evidence>
<dbReference type="EMBL" id="BSRX01000021">
    <property type="protein sequence ID" value="GLW55794.1"/>
    <property type="molecule type" value="Genomic_DNA"/>
</dbReference>
<dbReference type="InterPro" id="IPR007278">
    <property type="entry name" value="DUF397"/>
</dbReference>
<feature type="region of interest" description="Disordered" evidence="1">
    <location>
        <begin position="36"/>
        <end position="56"/>
    </location>
</feature>
<comment type="caution">
    <text evidence="3">The sequence shown here is derived from an EMBL/GenBank/DDBJ whole genome shotgun (WGS) entry which is preliminary data.</text>
</comment>
<dbReference type="Pfam" id="PF04149">
    <property type="entry name" value="DUF397"/>
    <property type="match status" value="1"/>
</dbReference>
<gene>
    <name evidence="3" type="ORF">Kpho01_38050</name>
</gene>
<evidence type="ECO:0000313" key="4">
    <source>
        <dbReference type="Proteomes" id="UP001165143"/>
    </source>
</evidence>
<feature type="compositionally biased region" description="Basic and acidic residues" evidence="1">
    <location>
        <begin position="40"/>
        <end position="56"/>
    </location>
</feature>
<organism evidence="3 4">
    <name type="scientific">Kitasatospora phosalacinea</name>
    <dbReference type="NCBI Taxonomy" id="2065"/>
    <lineage>
        <taxon>Bacteria</taxon>
        <taxon>Bacillati</taxon>
        <taxon>Actinomycetota</taxon>
        <taxon>Actinomycetes</taxon>
        <taxon>Kitasatosporales</taxon>
        <taxon>Streptomycetaceae</taxon>
        <taxon>Kitasatospora</taxon>
    </lineage>
</organism>
<dbReference type="AlphaFoldDB" id="A0A9W6PGR5"/>
<accession>A0A9W6PGR5</accession>
<evidence type="ECO:0000313" key="3">
    <source>
        <dbReference type="EMBL" id="GLW55794.1"/>
    </source>
</evidence>
<proteinExistence type="predicted"/>
<reference evidence="3" key="1">
    <citation type="submission" date="2023-02" db="EMBL/GenBank/DDBJ databases">
        <title>Kitasatospora phosalacinea NBRC 14362.</title>
        <authorList>
            <person name="Ichikawa N."/>
            <person name="Sato H."/>
            <person name="Tonouchi N."/>
        </authorList>
    </citation>
    <scope>NUCLEOTIDE SEQUENCE</scope>
    <source>
        <strain evidence="3">NBRC 14362</strain>
    </source>
</reference>
<dbReference type="Proteomes" id="UP001165143">
    <property type="component" value="Unassembled WGS sequence"/>
</dbReference>
<feature type="domain" description="DUF397" evidence="2">
    <location>
        <begin position="76"/>
        <end position="118"/>
    </location>
</feature>
<name>A0A9W6PGR5_9ACTN</name>
<protein>
    <recommendedName>
        <fullName evidence="2">DUF397 domain-containing protein</fullName>
    </recommendedName>
</protein>
<sequence length="136" mass="14806">MSPPEGRIGPAVPSGGRAGAIRRNGRARVARVVLDQRSGSQREGERMTPAEAARAADERRKIELDVSGAEWQYAPGEEEGVQIAFVDGYIAMRNGAEPDGPALVFTPAEWRAFVLGARDGEFDLESQENQEQRGNR</sequence>
<feature type="region of interest" description="Disordered" evidence="1">
    <location>
        <begin position="1"/>
        <end position="20"/>
    </location>
</feature>